<dbReference type="InterPro" id="IPR001375">
    <property type="entry name" value="Peptidase_S9_cat"/>
</dbReference>
<evidence type="ECO:0000313" key="4">
    <source>
        <dbReference type="Proteomes" id="UP000536746"/>
    </source>
</evidence>
<reference evidence="3 4" key="1">
    <citation type="journal article" date="2020" name="Front. Plant Sci.">
        <title>Isolation of Rhizosphere Bacteria That Improve Quality and Water Stress Tolerance in Greenhouse Ornamentals.</title>
        <authorList>
            <person name="Nordstedt N.P."/>
            <person name="Jones M.L."/>
        </authorList>
    </citation>
    <scope>NUCLEOTIDE SEQUENCE [LARGE SCALE GENOMIC DNA]</scope>
    <source>
        <strain evidence="3 4">C6C2</strain>
    </source>
</reference>
<keyword evidence="4" id="KW-1185">Reference proteome</keyword>
<feature type="domain" description="Peptidase S9 prolyl oligopeptidase catalytic" evidence="2">
    <location>
        <begin position="186"/>
        <end position="308"/>
    </location>
</feature>
<dbReference type="RefSeq" id="WP_079214727.1">
    <property type="nucleotide sequence ID" value="NZ_CP018845.1"/>
</dbReference>
<name>A0ABX2LVK4_9BURK</name>
<evidence type="ECO:0000313" key="3">
    <source>
        <dbReference type="EMBL" id="NUU01694.1"/>
    </source>
</evidence>
<dbReference type="SUPFAM" id="SSF53474">
    <property type="entry name" value="alpha/beta-Hydrolases"/>
    <property type="match status" value="1"/>
</dbReference>
<dbReference type="InterPro" id="IPR029058">
    <property type="entry name" value="AB_hydrolase_fold"/>
</dbReference>
<feature type="signal peptide" evidence="1">
    <location>
        <begin position="1"/>
        <end position="24"/>
    </location>
</feature>
<accession>A0ABX2LVK4</accession>
<dbReference type="EMBL" id="JABFMT010000007">
    <property type="protein sequence ID" value="NUU01694.1"/>
    <property type="molecule type" value="Genomic_DNA"/>
</dbReference>
<dbReference type="Pfam" id="PF00326">
    <property type="entry name" value="Peptidase_S9"/>
    <property type="match status" value="1"/>
</dbReference>
<dbReference type="Proteomes" id="UP000536746">
    <property type="component" value="Unassembled WGS sequence"/>
</dbReference>
<sequence>MRTLLTTKNILSVVFTAICAPASAGRPQVMPSSYDEIFPPKFITSGTPSKSKAECDATPNAVWITAKWTDKGVFGDSISTTDECVRYFPSDNAIAGKTAILYFWGDIVLEPGTGNDKTNPGYGANNYRAQVALANYHAAVNGVPYILVGRPGMYGSTGNTTLYRHSVREAAIVNAAVDAIKTELGYDRISIVGQSGGGGLVGALLTSGRSDLECVVISSGTVSLKTRLRTSSSTQWVRNGQDTTGLPYRQLYDSLDELDRVAVDNRRRIFMLADPKDEAVSFTSQKEFSDRANEKGVQILLVVAQGGGKQHHSTSAQGIRTVGRCLAGMNDDEIAKKIMENSP</sequence>
<organism evidence="3 4">
    <name type="scientific">Herbaspirillum robiniae</name>
    <dbReference type="NCBI Taxonomy" id="2014887"/>
    <lineage>
        <taxon>Bacteria</taxon>
        <taxon>Pseudomonadati</taxon>
        <taxon>Pseudomonadota</taxon>
        <taxon>Betaproteobacteria</taxon>
        <taxon>Burkholderiales</taxon>
        <taxon>Oxalobacteraceae</taxon>
        <taxon>Herbaspirillum</taxon>
    </lineage>
</organism>
<gene>
    <name evidence="3" type="ORF">HNO84_08790</name>
</gene>
<feature type="chain" id="PRO_5045775586" evidence="1">
    <location>
        <begin position="25"/>
        <end position="343"/>
    </location>
</feature>
<proteinExistence type="predicted"/>
<keyword evidence="1" id="KW-0732">Signal</keyword>
<evidence type="ECO:0000259" key="2">
    <source>
        <dbReference type="Pfam" id="PF00326"/>
    </source>
</evidence>
<protein>
    <submittedName>
        <fullName evidence="3">Prolyl oligopeptidase family serine peptidase</fullName>
    </submittedName>
</protein>
<comment type="caution">
    <text evidence="3">The sequence shown here is derived from an EMBL/GenBank/DDBJ whole genome shotgun (WGS) entry which is preliminary data.</text>
</comment>
<evidence type="ECO:0000256" key="1">
    <source>
        <dbReference type="SAM" id="SignalP"/>
    </source>
</evidence>
<dbReference type="Gene3D" id="3.40.50.1820">
    <property type="entry name" value="alpha/beta hydrolase"/>
    <property type="match status" value="1"/>
</dbReference>